<keyword evidence="2" id="KW-0227">DNA damage</keyword>
<keyword evidence="2" id="KW-0235">DNA replication</keyword>
<dbReference type="CDD" id="cd04496">
    <property type="entry name" value="SSB_OBF"/>
    <property type="match status" value="1"/>
</dbReference>
<evidence type="ECO:0000256" key="1">
    <source>
        <dbReference type="ARBA" id="ARBA00023125"/>
    </source>
</evidence>
<dbReference type="EMBL" id="JABGBO010000001">
    <property type="protein sequence ID" value="NOL48746.1"/>
    <property type="molecule type" value="Genomic_DNA"/>
</dbReference>
<dbReference type="GO" id="GO:0003697">
    <property type="term" value="F:single-stranded DNA binding"/>
    <property type="evidence" value="ECO:0007669"/>
    <property type="project" value="UniProtKB-UniRule"/>
</dbReference>
<name>A0A7Y4LAG1_9BURK</name>
<dbReference type="InterPro" id="IPR011344">
    <property type="entry name" value="ssDNA-bd"/>
</dbReference>
<evidence type="ECO:0000313" key="6">
    <source>
        <dbReference type="Proteomes" id="UP000541421"/>
    </source>
</evidence>
<dbReference type="RefSeq" id="WP_171587725.1">
    <property type="nucleotide sequence ID" value="NZ_JABGBO010000001.1"/>
</dbReference>
<dbReference type="InterPro" id="IPR012340">
    <property type="entry name" value="NA-bd_OB-fold"/>
</dbReference>
<feature type="region of interest" description="Disordered" evidence="4">
    <location>
        <begin position="156"/>
        <end position="217"/>
    </location>
</feature>
<accession>A0A7Y4LAG1</accession>
<feature type="compositionally biased region" description="Polar residues" evidence="4">
    <location>
        <begin position="163"/>
        <end position="185"/>
    </location>
</feature>
<evidence type="ECO:0000256" key="2">
    <source>
        <dbReference type="HAMAP-Rule" id="MF_00984"/>
    </source>
</evidence>
<dbReference type="GO" id="GO:0006310">
    <property type="term" value="P:DNA recombination"/>
    <property type="evidence" value="ECO:0007669"/>
    <property type="project" value="UniProtKB-UniRule"/>
</dbReference>
<dbReference type="GO" id="GO:0009295">
    <property type="term" value="C:nucleoid"/>
    <property type="evidence" value="ECO:0007669"/>
    <property type="project" value="TreeGrafter"/>
</dbReference>
<dbReference type="AlphaFoldDB" id="A0A7Y4LAG1"/>
<proteinExistence type="inferred from homology"/>
<keyword evidence="1 2" id="KW-0238">DNA-binding</keyword>
<dbReference type="PROSITE" id="PS50935">
    <property type="entry name" value="SSB"/>
    <property type="match status" value="1"/>
</dbReference>
<comment type="caution">
    <text evidence="5">The sequence shown here is derived from an EMBL/GenBank/DDBJ whole genome shotgun (WGS) entry which is preliminary data.</text>
</comment>
<keyword evidence="6" id="KW-1185">Reference proteome</keyword>
<dbReference type="PANTHER" id="PTHR10302:SF27">
    <property type="entry name" value="SINGLE-STRANDED DNA-BINDING PROTEIN"/>
    <property type="match status" value="1"/>
</dbReference>
<sequence length="217" mass="22909">MASVNKVILVGNLGRDPEVRYNPDGFTVANVSIATTFAWNDRNTGTRREETEWHRVVFYNRQAEVVGQYLKKGSQIYVEGRLRTRKYMGKDGIERYTTEVIADSMQMLGGRNAGDASADEGMAQYGSGATAGYGAGAPGYGASGAAAGGYGASRQPMDGGFASQGTPPSRAASGNHNAPTQQAATGVNPPTPGMSRPNAPKSLEADNFTGMDEDIPF</sequence>
<dbReference type="GO" id="GO:0006281">
    <property type="term" value="P:DNA repair"/>
    <property type="evidence" value="ECO:0007669"/>
    <property type="project" value="UniProtKB-UniRule"/>
</dbReference>
<evidence type="ECO:0000256" key="3">
    <source>
        <dbReference type="RuleBase" id="RU000524"/>
    </source>
</evidence>
<dbReference type="GO" id="GO:0006260">
    <property type="term" value="P:DNA replication"/>
    <property type="evidence" value="ECO:0007669"/>
    <property type="project" value="UniProtKB-UniRule"/>
</dbReference>
<evidence type="ECO:0000256" key="4">
    <source>
        <dbReference type="SAM" id="MobiDB-lite"/>
    </source>
</evidence>
<keyword evidence="2" id="KW-0234">DNA repair</keyword>
<dbReference type="Pfam" id="PF00436">
    <property type="entry name" value="SSB"/>
    <property type="match status" value="1"/>
</dbReference>
<keyword evidence="2" id="KW-0233">DNA recombination</keyword>
<comment type="subunit">
    <text evidence="2">Homotetramer.</text>
</comment>
<comment type="function">
    <text evidence="2">Plays an important role in DNA replication, recombination and repair. Binds to ssDNA and to an array of partner proteins to recruit them to their sites of action during DNA metabolism.</text>
</comment>
<evidence type="ECO:0000313" key="5">
    <source>
        <dbReference type="EMBL" id="NOL48746.1"/>
    </source>
</evidence>
<dbReference type="SUPFAM" id="SSF50249">
    <property type="entry name" value="Nucleic acid-binding proteins"/>
    <property type="match status" value="1"/>
</dbReference>
<comment type="caution">
    <text evidence="2">Lacks conserved residue(s) required for the propagation of feature annotation.</text>
</comment>
<reference evidence="5 6" key="1">
    <citation type="submission" date="2020-05" db="EMBL/GenBank/DDBJ databases">
        <authorList>
            <person name="Niu N."/>
        </authorList>
    </citation>
    <scope>NUCLEOTIDE SEQUENCE [LARGE SCALE GENOMIC DNA]</scope>
    <source>
        <strain evidence="5 6">LMG10982</strain>
    </source>
</reference>
<dbReference type="HAMAP" id="MF_00984">
    <property type="entry name" value="SSB"/>
    <property type="match status" value="1"/>
</dbReference>
<gene>
    <name evidence="5" type="primary">ssb</name>
    <name evidence="5" type="ORF">HKX40_01140</name>
</gene>
<protein>
    <recommendedName>
        <fullName evidence="2 3">Single-stranded DNA-binding protein</fullName>
        <shortName evidence="2">SSB</shortName>
    </recommendedName>
</protein>
<dbReference type="InterPro" id="IPR000424">
    <property type="entry name" value="Primosome_PriB/ssb"/>
</dbReference>
<dbReference type="Proteomes" id="UP000541421">
    <property type="component" value="Unassembled WGS sequence"/>
</dbReference>
<feature type="short sequence motif" description="Important for interaction with partner proteins" evidence="2">
    <location>
        <begin position="212"/>
        <end position="217"/>
    </location>
</feature>
<dbReference type="Gene3D" id="2.40.50.140">
    <property type="entry name" value="Nucleic acid-binding proteins"/>
    <property type="match status" value="1"/>
</dbReference>
<dbReference type="NCBIfam" id="TIGR00621">
    <property type="entry name" value="ssb"/>
    <property type="match status" value="1"/>
</dbReference>
<dbReference type="PANTHER" id="PTHR10302">
    <property type="entry name" value="SINGLE-STRANDED DNA-BINDING PROTEIN"/>
    <property type="match status" value="1"/>
</dbReference>
<organism evidence="5 6">
    <name type="scientific">Pelistega europaea</name>
    <dbReference type="NCBI Taxonomy" id="106147"/>
    <lineage>
        <taxon>Bacteria</taxon>
        <taxon>Pseudomonadati</taxon>
        <taxon>Pseudomonadota</taxon>
        <taxon>Betaproteobacteria</taxon>
        <taxon>Burkholderiales</taxon>
        <taxon>Alcaligenaceae</taxon>
        <taxon>Pelistega</taxon>
    </lineage>
</organism>